<gene>
    <name evidence="2" type="primary">RvY_00398</name>
    <name evidence="2" type="synonym">RvY_00398.1</name>
    <name evidence="2" type="ORF">RvY_00398-1</name>
</gene>
<dbReference type="Proteomes" id="UP000186922">
    <property type="component" value="Unassembled WGS sequence"/>
</dbReference>
<dbReference type="EMBL" id="BDGG01000001">
    <property type="protein sequence ID" value="GAU87568.1"/>
    <property type="molecule type" value="Genomic_DNA"/>
</dbReference>
<sequence>MGRTRQVESLQIFIDFRGMAQIYLKLVLLLCFVISTIIYLAHKIFHVTTETGESCISMFMGGFYAMDDFGQKGTWYAPCELIYRSTINESADCLRKSSVYLGKENHIVLIGDSRIRQLRDGLIYHLSGVEHDFYVNPAIAYDQQLYKKHESTVTSIPTANLLIEFFWSVEMDEEGGTFGHALRTLESKGSKPDMIIIGAGIWVMKVCTYQKISQVECLRNFKKNLIKPLQMLNRFADTGTVLWTPQNLVDEPRLLNLEYSHKELTNKNMMYYNNAIRKHLLMDPLNKIIYWESYLQTDLQIDDTPDGLHVGPTTRNIDIQFLLNYLCNPYMEKDYFDFRDRFSRRNICCQR</sequence>
<protein>
    <recommendedName>
        <fullName evidence="4">SGNH domain-containing protein</fullName>
    </recommendedName>
</protein>
<comment type="caution">
    <text evidence="2">The sequence shown here is derived from an EMBL/GenBank/DDBJ whole genome shotgun (WGS) entry which is preliminary data.</text>
</comment>
<reference evidence="2 3" key="1">
    <citation type="journal article" date="2016" name="Nat. Commun.">
        <title>Extremotolerant tardigrade genome and improved radiotolerance of human cultured cells by tardigrade-unique protein.</title>
        <authorList>
            <person name="Hashimoto T."/>
            <person name="Horikawa D.D."/>
            <person name="Saito Y."/>
            <person name="Kuwahara H."/>
            <person name="Kozuka-Hata H."/>
            <person name="Shin-I T."/>
            <person name="Minakuchi Y."/>
            <person name="Ohishi K."/>
            <person name="Motoyama A."/>
            <person name="Aizu T."/>
            <person name="Enomoto A."/>
            <person name="Kondo K."/>
            <person name="Tanaka S."/>
            <person name="Hara Y."/>
            <person name="Koshikawa S."/>
            <person name="Sagara H."/>
            <person name="Miura T."/>
            <person name="Yokobori S."/>
            <person name="Miyagawa K."/>
            <person name="Suzuki Y."/>
            <person name="Kubo T."/>
            <person name="Oyama M."/>
            <person name="Kohara Y."/>
            <person name="Fujiyama A."/>
            <person name="Arakawa K."/>
            <person name="Katayama T."/>
            <person name="Toyoda A."/>
            <person name="Kunieda T."/>
        </authorList>
    </citation>
    <scope>NUCLEOTIDE SEQUENCE [LARGE SCALE GENOMIC DNA]</scope>
    <source>
        <strain evidence="2 3">YOKOZUNA-1</strain>
    </source>
</reference>
<dbReference type="AlphaFoldDB" id="A0A1D1UN30"/>
<feature type="transmembrane region" description="Helical" evidence="1">
    <location>
        <begin position="22"/>
        <end position="41"/>
    </location>
</feature>
<keyword evidence="1" id="KW-0812">Transmembrane</keyword>
<organism evidence="2 3">
    <name type="scientific">Ramazzottius varieornatus</name>
    <name type="common">Water bear</name>
    <name type="synonym">Tardigrade</name>
    <dbReference type="NCBI Taxonomy" id="947166"/>
    <lineage>
        <taxon>Eukaryota</taxon>
        <taxon>Metazoa</taxon>
        <taxon>Ecdysozoa</taxon>
        <taxon>Tardigrada</taxon>
        <taxon>Eutardigrada</taxon>
        <taxon>Parachela</taxon>
        <taxon>Hypsibioidea</taxon>
        <taxon>Ramazzottiidae</taxon>
        <taxon>Ramazzottius</taxon>
    </lineage>
</organism>
<accession>A0A1D1UN30</accession>
<dbReference type="InterPro" id="IPR036514">
    <property type="entry name" value="SGNH_hydro_sf"/>
</dbReference>
<proteinExistence type="predicted"/>
<dbReference type="OrthoDB" id="1932925at2759"/>
<evidence type="ECO:0000313" key="3">
    <source>
        <dbReference type="Proteomes" id="UP000186922"/>
    </source>
</evidence>
<dbReference type="Gene3D" id="3.40.50.1110">
    <property type="entry name" value="SGNH hydrolase"/>
    <property type="match status" value="1"/>
</dbReference>
<evidence type="ECO:0000256" key="1">
    <source>
        <dbReference type="SAM" id="Phobius"/>
    </source>
</evidence>
<keyword evidence="1" id="KW-0472">Membrane</keyword>
<keyword evidence="3" id="KW-1185">Reference proteome</keyword>
<evidence type="ECO:0008006" key="4">
    <source>
        <dbReference type="Google" id="ProtNLM"/>
    </source>
</evidence>
<keyword evidence="1" id="KW-1133">Transmembrane helix</keyword>
<name>A0A1D1UN30_RAMVA</name>
<evidence type="ECO:0000313" key="2">
    <source>
        <dbReference type="EMBL" id="GAU87568.1"/>
    </source>
</evidence>